<dbReference type="Proteomes" id="UP000002213">
    <property type="component" value="Chromosome"/>
</dbReference>
<gene>
    <name evidence="2" type="ordered locus">Amir_1620</name>
</gene>
<dbReference type="STRING" id="446462.Amir_1620"/>
<protein>
    <submittedName>
        <fullName evidence="2">Uncharacterized protein</fullName>
    </submittedName>
</protein>
<dbReference type="HOGENOM" id="CLU_2420415_0_0_11"/>
<evidence type="ECO:0000256" key="1">
    <source>
        <dbReference type="SAM" id="MobiDB-lite"/>
    </source>
</evidence>
<evidence type="ECO:0000313" key="3">
    <source>
        <dbReference type="Proteomes" id="UP000002213"/>
    </source>
</evidence>
<proteinExistence type="predicted"/>
<dbReference type="AlphaFoldDB" id="C6WBK1"/>
<name>C6WBK1_ACTMD</name>
<organism evidence="2 3">
    <name type="scientific">Actinosynnema mirum (strain ATCC 29888 / DSM 43827 / JCM 3225 / NBRC 14064 / NCIMB 13271 / NRRL B-12336 / IMRU 3971 / 101)</name>
    <dbReference type="NCBI Taxonomy" id="446462"/>
    <lineage>
        <taxon>Bacteria</taxon>
        <taxon>Bacillati</taxon>
        <taxon>Actinomycetota</taxon>
        <taxon>Actinomycetes</taxon>
        <taxon>Pseudonocardiales</taxon>
        <taxon>Pseudonocardiaceae</taxon>
        <taxon>Actinosynnema</taxon>
    </lineage>
</organism>
<accession>C6WBK1</accession>
<dbReference type="EMBL" id="CP001630">
    <property type="protein sequence ID" value="ACU35569.1"/>
    <property type="molecule type" value="Genomic_DNA"/>
</dbReference>
<keyword evidence="3" id="KW-1185">Reference proteome</keyword>
<sequence length="91" mass="9731">MSDVQVQLTNETFTAAIAGMTPVIHEALLAAARRDWPASQLGYVAPEVWDEHVRQVAIAALGSALPAVQRQWLPGTPIPGETAQADEEGEL</sequence>
<feature type="region of interest" description="Disordered" evidence="1">
    <location>
        <begin position="72"/>
        <end position="91"/>
    </location>
</feature>
<dbReference type="RefSeq" id="WP_015800458.1">
    <property type="nucleotide sequence ID" value="NC_013093.1"/>
</dbReference>
<dbReference type="KEGG" id="ami:Amir_1620"/>
<reference evidence="2 3" key="1">
    <citation type="journal article" date="2009" name="Stand. Genomic Sci.">
        <title>Complete genome sequence of Actinosynnema mirum type strain (101).</title>
        <authorList>
            <person name="Land M."/>
            <person name="Lapidus A."/>
            <person name="Mayilraj S."/>
            <person name="Chen F."/>
            <person name="Copeland A."/>
            <person name="Del Rio T.G."/>
            <person name="Nolan M."/>
            <person name="Lucas S."/>
            <person name="Tice H."/>
            <person name="Cheng J.F."/>
            <person name="Chertkov O."/>
            <person name="Bruce D."/>
            <person name="Goodwin L."/>
            <person name="Pitluck S."/>
            <person name="Rohde M."/>
            <person name="Goker M."/>
            <person name="Pati A."/>
            <person name="Ivanova N."/>
            <person name="Mavromatis K."/>
            <person name="Chen A."/>
            <person name="Palaniappan K."/>
            <person name="Hauser L."/>
            <person name="Chang Y.J."/>
            <person name="Jeffries C.C."/>
            <person name="Brettin T."/>
            <person name="Detter J.C."/>
            <person name="Han C."/>
            <person name="Chain P."/>
            <person name="Tindall B.J."/>
            <person name="Bristow J."/>
            <person name="Eisen J.A."/>
            <person name="Markowitz V."/>
            <person name="Hugenholtz P."/>
            <person name="Kyrpides N.C."/>
            <person name="Klenk H.P."/>
        </authorList>
    </citation>
    <scope>NUCLEOTIDE SEQUENCE [LARGE SCALE GENOMIC DNA]</scope>
    <source>
        <strain evidence="3">ATCC 29888 / DSM 43827 / JCM 3225 / NBRC 14064 / NCIMB 13271 / NRRL B-12336 / IMRU 3971 / 101</strain>
    </source>
</reference>
<evidence type="ECO:0000313" key="2">
    <source>
        <dbReference type="EMBL" id="ACU35569.1"/>
    </source>
</evidence>